<keyword evidence="2" id="KW-1185">Reference proteome</keyword>
<dbReference type="AlphaFoldDB" id="Q2IYE4"/>
<dbReference type="EMBL" id="CP000250">
    <property type="protein sequence ID" value="ABD06766.1"/>
    <property type="molecule type" value="Genomic_DNA"/>
</dbReference>
<dbReference type="eggNOG" id="ENOG5033B45">
    <property type="taxonomic scope" value="Bacteria"/>
</dbReference>
<proteinExistence type="predicted"/>
<dbReference type="KEGG" id="rpb:RPB_2060"/>
<sequence>MNSDIKLDSEGTGWVTIESNVLKVNASDLMLDSSARRSSAEGHRRALVHDESDGLTLNFAGDYPGNVTIEGGANIRGPTRIKGDGRIEGRAQIDGGLSVRGRLRLHRIDSPDNALPRTGNVGDIIVVQNATITPEALLNDVSLWICIGKRIGLGQGDEVYWQPLSAGAPVAGTRDD</sequence>
<evidence type="ECO:0008006" key="3">
    <source>
        <dbReference type="Google" id="ProtNLM"/>
    </source>
</evidence>
<gene>
    <name evidence="1" type="ordered locus">RPB_2060</name>
</gene>
<dbReference type="Proteomes" id="UP000008809">
    <property type="component" value="Chromosome"/>
</dbReference>
<dbReference type="OrthoDB" id="4861623at2"/>
<evidence type="ECO:0000313" key="2">
    <source>
        <dbReference type="Proteomes" id="UP000008809"/>
    </source>
</evidence>
<organism evidence="1 2">
    <name type="scientific">Rhodopseudomonas palustris (strain HaA2)</name>
    <dbReference type="NCBI Taxonomy" id="316058"/>
    <lineage>
        <taxon>Bacteria</taxon>
        <taxon>Pseudomonadati</taxon>
        <taxon>Pseudomonadota</taxon>
        <taxon>Alphaproteobacteria</taxon>
        <taxon>Hyphomicrobiales</taxon>
        <taxon>Nitrobacteraceae</taxon>
        <taxon>Rhodopseudomonas</taxon>
    </lineage>
</organism>
<dbReference type="RefSeq" id="WP_011440954.1">
    <property type="nucleotide sequence ID" value="NC_007778.1"/>
</dbReference>
<accession>Q2IYE4</accession>
<name>Q2IYE4_RHOP2</name>
<reference evidence="1 2" key="1">
    <citation type="submission" date="2006-01" db="EMBL/GenBank/DDBJ databases">
        <title>Complete sequence of Rhodopseudomonas palustris HaA2.</title>
        <authorList>
            <consortium name="US DOE Joint Genome Institute"/>
            <person name="Copeland A."/>
            <person name="Lucas S."/>
            <person name="Lapidus A."/>
            <person name="Barry K."/>
            <person name="Detter J.C."/>
            <person name="Glavina T."/>
            <person name="Hammon N."/>
            <person name="Israni S."/>
            <person name="Pitluck S."/>
            <person name="Chain P."/>
            <person name="Malfatti S."/>
            <person name="Shin M."/>
            <person name="Vergez L."/>
            <person name="Schmutz J."/>
            <person name="Larimer F."/>
            <person name="Land M."/>
            <person name="Hauser L."/>
            <person name="Pelletier D.A."/>
            <person name="Kyrpides N."/>
            <person name="Anderson I."/>
            <person name="Oda Y."/>
            <person name="Harwood C.S."/>
            <person name="Richardson P."/>
        </authorList>
    </citation>
    <scope>NUCLEOTIDE SEQUENCE [LARGE SCALE GENOMIC DNA]</scope>
    <source>
        <strain evidence="1 2">HaA2</strain>
    </source>
</reference>
<evidence type="ECO:0000313" key="1">
    <source>
        <dbReference type="EMBL" id="ABD06766.1"/>
    </source>
</evidence>
<dbReference type="HOGENOM" id="CLU_1524005_0_0_5"/>
<protein>
    <recommendedName>
        <fullName evidence="3">Polymer-forming cytoskeletal protein</fullName>
    </recommendedName>
</protein>